<dbReference type="PANTHER" id="PTHR44216:SF3">
    <property type="entry name" value="PROTEIN O-MANNOSYL-TRANSFERASE TMTC2"/>
    <property type="match status" value="1"/>
</dbReference>
<keyword evidence="2 3" id="KW-0802">TPR repeat</keyword>
<dbReference type="GO" id="GO:0000030">
    <property type="term" value="F:mannosyltransferase activity"/>
    <property type="evidence" value="ECO:0007669"/>
    <property type="project" value="TreeGrafter"/>
</dbReference>
<dbReference type="OrthoDB" id="9778733at2"/>
<evidence type="ECO:0000313" key="5">
    <source>
        <dbReference type="Proteomes" id="UP000188937"/>
    </source>
</evidence>
<dbReference type="AlphaFoldDB" id="A0A1U9KHF1"/>
<dbReference type="STRING" id="435.A0U92_11050"/>
<evidence type="ECO:0000256" key="1">
    <source>
        <dbReference type="ARBA" id="ARBA00022737"/>
    </source>
</evidence>
<dbReference type="SUPFAM" id="SSF53756">
    <property type="entry name" value="UDP-Glycosyltransferase/glycogen phosphorylase"/>
    <property type="match status" value="1"/>
</dbReference>
<keyword evidence="5" id="KW-1185">Reference proteome</keyword>
<gene>
    <name evidence="4" type="ORF">A0U92_11050</name>
</gene>
<accession>A0A1U9KHF1</accession>
<dbReference type="PROSITE" id="PS50005">
    <property type="entry name" value="TPR"/>
    <property type="match status" value="2"/>
</dbReference>
<proteinExistence type="predicted"/>
<organism evidence="4 5">
    <name type="scientific">Acetobacter aceti</name>
    <dbReference type="NCBI Taxonomy" id="435"/>
    <lineage>
        <taxon>Bacteria</taxon>
        <taxon>Pseudomonadati</taxon>
        <taxon>Pseudomonadota</taxon>
        <taxon>Alphaproteobacteria</taxon>
        <taxon>Acetobacterales</taxon>
        <taxon>Acetobacteraceae</taxon>
        <taxon>Acetobacter</taxon>
        <taxon>Acetobacter subgen. Acetobacter</taxon>
    </lineage>
</organism>
<name>A0A1U9KHF1_ACEAC</name>
<dbReference type="Pfam" id="PF07719">
    <property type="entry name" value="TPR_2"/>
    <property type="match status" value="1"/>
</dbReference>
<dbReference type="Pfam" id="PF13432">
    <property type="entry name" value="TPR_16"/>
    <property type="match status" value="3"/>
</dbReference>
<dbReference type="SMART" id="SM00028">
    <property type="entry name" value="TPR"/>
    <property type="match status" value="6"/>
</dbReference>
<dbReference type="PANTHER" id="PTHR44216">
    <property type="entry name" value="PROTEIN O-MANNOSYL-TRANSFERASE TMTC2"/>
    <property type="match status" value="1"/>
</dbReference>
<evidence type="ECO:0000313" key="4">
    <source>
        <dbReference type="EMBL" id="AQS85231.1"/>
    </source>
</evidence>
<keyword evidence="1" id="KW-0677">Repeat</keyword>
<dbReference type="InterPro" id="IPR019734">
    <property type="entry name" value="TPR_rpt"/>
</dbReference>
<dbReference type="InterPro" id="IPR013105">
    <property type="entry name" value="TPR_2"/>
</dbReference>
<dbReference type="EMBL" id="CP014692">
    <property type="protein sequence ID" value="AQS85231.1"/>
    <property type="molecule type" value="Genomic_DNA"/>
</dbReference>
<dbReference type="InterPro" id="IPR052384">
    <property type="entry name" value="TMTC_O-mannosyltransferase"/>
</dbReference>
<feature type="repeat" description="TPR" evidence="3">
    <location>
        <begin position="235"/>
        <end position="268"/>
    </location>
</feature>
<protein>
    <submittedName>
        <fullName evidence="4">O-linked N-acetylglucosamine transferase</fullName>
    </submittedName>
</protein>
<feature type="repeat" description="TPR" evidence="3">
    <location>
        <begin position="64"/>
        <end position="97"/>
    </location>
</feature>
<evidence type="ECO:0000256" key="2">
    <source>
        <dbReference type="ARBA" id="ARBA00022803"/>
    </source>
</evidence>
<dbReference type="GO" id="GO:0035269">
    <property type="term" value="P:protein O-linked glycosylation via mannose"/>
    <property type="evidence" value="ECO:0007669"/>
    <property type="project" value="TreeGrafter"/>
</dbReference>
<dbReference type="Gene3D" id="3.40.50.2000">
    <property type="entry name" value="Glycogen Phosphorylase B"/>
    <property type="match status" value="1"/>
</dbReference>
<sequence length="616" mass="67294">MKDHDPTSFDAAEDLSYDELKTRLAQKPGDPLLLHGVAKAAFTQGRFDQAVGYAGLAVRVDPRAEFHVTLGLALLRLGHAEAALGALRVAVLTDPSNPSAQLALSEACEAAGQFVDAEAALRMALDLRPLEAGYPLVLSQFLARHGHSVEALAMARRATRLAATDDVISRQHEATLLSASGDHAAAEMLFAEICALRPADPAVWANHGAMLFELGRLEEACDALKEATVLGLPTPETLTNLGLVHMALGHLVEAEKDFSKAIMLRPGDLRIMLNQATLLNDLGRRKEAADLFQQVMKDATGTVDAARAHFNLATVELAEGRFSQGWSDFEARRLLLHPLPRPDLPDWDGDPSEEPVMLCGEQGLGDFIQFLRFVPIAVERAPVHLLAPGSLANLVEQSLSLPVWRRVYESGRLSLITSTTDKTFVAKASLLSLPYLLGVGRPMETAPYLASVNSHIRQEGHRPRIGLCWSGNPGYRFDRRRSIALKLLDPLLEIDGIQWISLNRGPAPSGFQLLPEDGDMAATAAMISTLDLVISVDTAMAHLAGAMGAPLWLLNRFGGDWRWAEGNWDQQTGRHLWYPQVRLFAQETADRPDIAWREPVARIAEALRSFIVSRAQ</sequence>
<dbReference type="RefSeq" id="WP_077813279.1">
    <property type="nucleotide sequence ID" value="NZ_CP014692.1"/>
</dbReference>
<dbReference type="Proteomes" id="UP000188937">
    <property type="component" value="Chromosome"/>
</dbReference>
<evidence type="ECO:0000256" key="3">
    <source>
        <dbReference type="PROSITE-ProRule" id="PRU00339"/>
    </source>
</evidence>
<dbReference type="SUPFAM" id="SSF48452">
    <property type="entry name" value="TPR-like"/>
    <property type="match status" value="1"/>
</dbReference>
<keyword evidence="4" id="KW-0808">Transferase</keyword>
<dbReference type="InterPro" id="IPR011990">
    <property type="entry name" value="TPR-like_helical_dom_sf"/>
</dbReference>
<reference evidence="4 5" key="1">
    <citation type="submission" date="2016-03" db="EMBL/GenBank/DDBJ databases">
        <title>Acetic acid bacteria sequencing.</title>
        <authorList>
            <person name="Brandt J."/>
            <person name="Jakob F."/>
            <person name="Vogel R.F."/>
        </authorList>
    </citation>
    <scope>NUCLEOTIDE SEQUENCE [LARGE SCALE GENOMIC DNA]</scope>
    <source>
        <strain evidence="4 5">TMW2.1153</strain>
    </source>
</reference>
<dbReference type="KEGG" id="aace:A0U92_11050"/>
<dbReference type="Gene3D" id="1.25.40.10">
    <property type="entry name" value="Tetratricopeptide repeat domain"/>
    <property type="match status" value="2"/>
</dbReference>